<feature type="domain" description="Protein phosphatase 1 regulatory subunit 21 N-terminal" evidence="3">
    <location>
        <begin position="12"/>
        <end position="137"/>
    </location>
</feature>
<dbReference type="OrthoDB" id="6254901at2759"/>
<keyword evidence="5" id="KW-1185">Reference proteome</keyword>
<feature type="coiled-coil region" evidence="1">
    <location>
        <begin position="11"/>
        <end position="59"/>
    </location>
</feature>
<dbReference type="Proteomes" id="UP000822476">
    <property type="component" value="Unassembled WGS sequence"/>
</dbReference>
<name>A0A8S9YEJ2_9TREM</name>
<feature type="region of interest" description="Disordered" evidence="2">
    <location>
        <begin position="190"/>
        <end position="210"/>
    </location>
</feature>
<evidence type="ECO:0000313" key="4">
    <source>
        <dbReference type="EMBL" id="KAF7233573.1"/>
    </source>
</evidence>
<gene>
    <name evidence="4" type="ORF">EG68_08273</name>
</gene>
<proteinExistence type="predicted"/>
<evidence type="ECO:0000256" key="2">
    <source>
        <dbReference type="SAM" id="MobiDB-lite"/>
    </source>
</evidence>
<keyword evidence="1" id="KW-0175">Coiled coil</keyword>
<dbReference type="SMART" id="SM01254">
    <property type="entry name" value="KLRAQ"/>
    <property type="match status" value="1"/>
</dbReference>
<dbReference type="InterPro" id="IPR019343">
    <property type="entry name" value="PPP1R21_N"/>
</dbReference>
<evidence type="ECO:0000256" key="1">
    <source>
        <dbReference type="SAM" id="Coils"/>
    </source>
</evidence>
<comment type="caution">
    <text evidence="4">The sequence shown here is derived from an EMBL/GenBank/DDBJ whole genome shotgun (WGS) entry which is preliminary data.</text>
</comment>
<accession>A0A8S9YEJ2</accession>
<dbReference type="EMBL" id="JTDE01020972">
    <property type="protein sequence ID" value="KAF7233573.1"/>
    <property type="molecule type" value="Genomic_DNA"/>
</dbReference>
<sequence length="343" mass="38964">MNGDELLHSKYDRLCVEFKKLRNKHREYKENTSKELSALQLLKSSEKEKDLRISKLERECDNLRFSNAYLSKQLDLMTSHSKSGSSESSNLRNEAYMDKSVSCITQAGCSDTNSMRSLQDHISDSTPSQIHQLLSDLVTALREWTAAIVSGEKRMNFAEADDYLIDQVARLERQVGELSLQCQLERKRRLMNTEEPNSQIPNRPEREQGTTGLFPAAEASIATLDSFEQRVHALTEQTHCLIALVSFLKDEIRSVSPYLLSLAREAYYQETKASRAHAELQRLRAQLDHTHSNTLQRNNEMAEHLASLTDELQELRGFGRPTGSGSLSTTPAKKGSIFYVLKH</sequence>
<organism evidence="4 5">
    <name type="scientific">Paragonimus skrjabini miyazakii</name>
    <dbReference type="NCBI Taxonomy" id="59628"/>
    <lineage>
        <taxon>Eukaryota</taxon>
        <taxon>Metazoa</taxon>
        <taxon>Spiralia</taxon>
        <taxon>Lophotrochozoa</taxon>
        <taxon>Platyhelminthes</taxon>
        <taxon>Trematoda</taxon>
        <taxon>Digenea</taxon>
        <taxon>Plagiorchiida</taxon>
        <taxon>Troglotremata</taxon>
        <taxon>Troglotrematidae</taxon>
        <taxon>Paragonimus</taxon>
    </lineage>
</organism>
<dbReference type="AlphaFoldDB" id="A0A8S9YEJ2"/>
<protein>
    <recommendedName>
        <fullName evidence="3">Protein phosphatase 1 regulatory subunit 21 N-terminal domain-containing protein</fullName>
    </recommendedName>
</protein>
<evidence type="ECO:0000313" key="5">
    <source>
        <dbReference type="Proteomes" id="UP000822476"/>
    </source>
</evidence>
<reference evidence="4" key="1">
    <citation type="submission" date="2019-07" db="EMBL/GenBank/DDBJ databases">
        <title>Annotation for the trematode Paragonimus miyazaki's.</title>
        <authorList>
            <person name="Choi Y.-J."/>
        </authorList>
    </citation>
    <scope>NUCLEOTIDE SEQUENCE</scope>
    <source>
        <strain evidence="4">Japan</strain>
    </source>
</reference>
<evidence type="ECO:0000259" key="3">
    <source>
        <dbReference type="SMART" id="SM01254"/>
    </source>
</evidence>